<keyword evidence="4" id="KW-1185">Reference proteome</keyword>
<dbReference type="PANTHER" id="PTHR33172:SF37">
    <property type="entry name" value="PROTEIN OXIDATIVE STRESS 3 LIKE 1"/>
    <property type="match status" value="1"/>
</dbReference>
<accession>A0A8X8WAS7</accession>
<protein>
    <submittedName>
        <fullName evidence="3">Uncharacterized protein</fullName>
    </submittedName>
</protein>
<dbReference type="GO" id="GO:0006950">
    <property type="term" value="P:response to stress"/>
    <property type="evidence" value="ECO:0007669"/>
    <property type="project" value="UniProtKB-ARBA"/>
</dbReference>
<sequence>MLKMRMSLEMRGSLRKEEEGSCAMEDLEEALPVRRGLSRFYNGKSRSFANLADAFKIKDIGQTGLFPHLLQDEETAQKHARAQGRWGRHIKEAHDLRHQFGFGYEQLGERMQLSMQLNCVEKL</sequence>
<keyword evidence="2" id="KW-0539">Nucleus</keyword>
<name>A0A8X8WAS7_SALSN</name>
<reference evidence="3" key="1">
    <citation type="submission" date="2018-01" db="EMBL/GenBank/DDBJ databases">
        <authorList>
            <person name="Mao J.F."/>
        </authorList>
    </citation>
    <scope>NUCLEOTIDE SEQUENCE</scope>
    <source>
        <strain evidence="3">Huo1</strain>
        <tissue evidence="3">Leaf</tissue>
    </source>
</reference>
<evidence type="ECO:0000313" key="3">
    <source>
        <dbReference type="EMBL" id="KAG6391161.1"/>
    </source>
</evidence>
<evidence type="ECO:0000256" key="1">
    <source>
        <dbReference type="ARBA" id="ARBA00004123"/>
    </source>
</evidence>
<comment type="caution">
    <text evidence="3">The sequence shown here is derived from an EMBL/GenBank/DDBJ whole genome shotgun (WGS) entry which is preliminary data.</text>
</comment>
<gene>
    <name evidence="3" type="ORF">SASPL_148913</name>
</gene>
<proteinExistence type="predicted"/>
<dbReference type="AlphaFoldDB" id="A0A8X8WAS7"/>
<dbReference type="InterPro" id="IPR051992">
    <property type="entry name" value="OxStress_Response_Reg"/>
</dbReference>
<reference evidence="3" key="2">
    <citation type="submission" date="2020-08" db="EMBL/GenBank/DDBJ databases">
        <title>Plant Genome Project.</title>
        <authorList>
            <person name="Zhang R.-G."/>
        </authorList>
    </citation>
    <scope>NUCLEOTIDE SEQUENCE</scope>
    <source>
        <strain evidence="3">Huo1</strain>
        <tissue evidence="3">Leaf</tissue>
    </source>
</reference>
<evidence type="ECO:0000313" key="4">
    <source>
        <dbReference type="Proteomes" id="UP000298416"/>
    </source>
</evidence>
<dbReference type="PANTHER" id="PTHR33172">
    <property type="entry name" value="OS08G0516900 PROTEIN"/>
    <property type="match status" value="1"/>
</dbReference>
<dbReference type="Proteomes" id="UP000298416">
    <property type="component" value="Unassembled WGS sequence"/>
</dbReference>
<evidence type="ECO:0000256" key="2">
    <source>
        <dbReference type="ARBA" id="ARBA00023242"/>
    </source>
</evidence>
<dbReference type="EMBL" id="PNBA02000019">
    <property type="protein sequence ID" value="KAG6391161.1"/>
    <property type="molecule type" value="Genomic_DNA"/>
</dbReference>
<organism evidence="3">
    <name type="scientific">Salvia splendens</name>
    <name type="common">Scarlet sage</name>
    <dbReference type="NCBI Taxonomy" id="180675"/>
    <lineage>
        <taxon>Eukaryota</taxon>
        <taxon>Viridiplantae</taxon>
        <taxon>Streptophyta</taxon>
        <taxon>Embryophyta</taxon>
        <taxon>Tracheophyta</taxon>
        <taxon>Spermatophyta</taxon>
        <taxon>Magnoliopsida</taxon>
        <taxon>eudicotyledons</taxon>
        <taxon>Gunneridae</taxon>
        <taxon>Pentapetalae</taxon>
        <taxon>asterids</taxon>
        <taxon>lamiids</taxon>
        <taxon>Lamiales</taxon>
        <taxon>Lamiaceae</taxon>
        <taxon>Nepetoideae</taxon>
        <taxon>Mentheae</taxon>
        <taxon>Salviinae</taxon>
        <taxon>Salvia</taxon>
        <taxon>Salvia subgen. Calosphace</taxon>
        <taxon>core Calosphace</taxon>
    </lineage>
</organism>
<dbReference type="GO" id="GO:0005634">
    <property type="term" value="C:nucleus"/>
    <property type="evidence" value="ECO:0007669"/>
    <property type="project" value="UniProtKB-SubCell"/>
</dbReference>
<comment type="subcellular location">
    <subcellularLocation>
        <location evidence="1">Nucleus</location>
    </subcellularLocation>
</comment>